<feature type="chain" id="PRO_5046025735" evidence="2">
    <location>
        <begin position="19"/>
        <end position="69"/>
    </location>
</feature>
<proteinExistence type="predicted"/>
<feature type="signal peptide" evidence="2">
    <location>
        <begin position="1"/>
        <end position="18"/>
    </location>
</feature>
<feature type="compositionally biased region" description="Low complexity" evidence="1">
    <location>
        <begin position="35"/>
        <end position="53"/>
    </location>
</feature>
<name>A0ABQ6MQK5_9STRA</name>
<evidence type="ECO:0000313" key="3">
    <source>
        <dbReference type="EMBL" id="GMI30087.1"/>
    </source>
</evidence>
<dbReference type="EMBL" id="BRYB01001634">
    <property type="protein sequence ID" value="GMI30087.1"/>
    <property type="molecule type" value="Genomic_DNA"/>
</dbReference>
<evidence type="ECO:0000256" key="2">
    <source>
        <dbReference type="SAM" id="SignalP"/>
    </source>
</evidence>
<dbReference type="Proteomes" id="UP001165060">
    <property type="component" value="Unassembled WGS sequence"/>
</dbReference>
<protein>
    <submittedName>
        <fullName evidence="3">Uncharacterized protein</fullName>
    </submittedName>
</protein>
<evidence type="ECO:0000313" key="4">
    <source>
        <dbReference type="Proteomes" id="UP001165060"/>
    </source>
</evidence>
<comment type="caution">
    <text evidence="3">The sequence shown here is derived from an EMBL/GenBank/DDBJ whole genome shotgun (WGS) entry which is preliminary data.</text>
</comment>
<accession>A0ABQ6MQK5</accession>
<keyword evidence="2" id="KW-0732">Signal</keyword>
<feature type="non-terminal residue" evidence="3">
    <location>
        <position position="69"/>
    </location>
</feature>
<evidence type="ECO:0000256" key="1">
    <source>
        <dbReference type="SAM" id="MobiDB-lite"/>
    </source>
</evidence>
<reference evidence="3 4" key="1">
    <citation type="journal article" date="2023" name="Commun. Biol.">
        <title>Genome analysis of Parmales, the sister group of diatoms, reveals the evolutionary specialization of diatoms from phago-mixotrophs to photoautotrophs.</title>
        <authorList>
            <person name="Ban H."/>
            <person name="Sato S."/>
            <person name="Yoshikawa S."/>
            <person name="Yamada K."/>
            <person name="Nakamura Y."/>
            <person name="Ichinomiya M."/>
            <person name="Sato N."/>
            <person name="Blanc-Mathieu R."/>
            <person name="Endo H."/>
            <person name="Kuwata A."/>
            <person name="Ogata H."/>
        </authorList>
    </citation>
    <scope>NUCLEOTIDE SEQUENCE [LARGE SCALE GENOMIC DNA]</scope>
</reference>
<keyword evidence="4" id="KW-1185">Reference proteome</keyword>
<organism evidence="3 4">
    <name type="scientific">Tetraparma gracilis</name>
    <dbReference type="NCBI Taxonomy" id="2962635"/>
    <lineage>
        <taxon>Eukaryota</taxon>
        <taxon>Sar</taxon>
        <taxon>Stramenopiles</taxon>
        <taxon>Ochrophyta</taxon>
        <taxon>Bolidophyceae</taxon>
        <taxon>Parmales</taxon>
        <taxon>Triparmaceae</taxon>
        <taxon>Tetraparma</taxon>
    </lineage>
</organism>
<sequence length="69" mass="7108">MPPLLALLLLLLLPPATSLLPCFLSPPRSAPPASPTRLSLFGGKKPAGDAKAGPLGGMGNMMEQMKKAQ</sequence>
<gene>
    <name evidence="3" type="ORF">TeGR_g1396</name>
</gene>
<feature type="region of interest" description="Disordered" evidence="1">
    <location>
        <begin position="27"/>
        <end position="59"/>
    </location>
</feature>